<dbReference type="Proteomes" id="UP000247409">
    <property type="component" value="Unassembled WGS sequence"/>
</dbReference>
<evidence type="ECO:0000313" key="3">
    <source>
        <dbReference type="Proteomes" id="UP000247409"/>
    </source>
</evidence>
<reference evidence="2 3" key="1">
    <citation type="journal article" date="2018" name="Mol. Biol. Evol.">
        <title>Analysis of the draft genome of the red seaweed Gracilariopsis chorda provides insights into genome size evolution in Rhodophyta.</title>
        <authorList>
            <person name="Lee J."/>
            <person name="Yang E.C."/>
            <person name="Graf L."/>
            <person name="Yang J.H."/>
            <person name="Qiu H."/>
            <person name="Zel Zion U."/>
            <person name="Chan C.X."/>
            <person name="Stephens T.G."/>
            <person name="Weber A.P.M."/>
            <person name="Boo G.H."/>
            <person name="Boo S.M."/>
            <person name="Kim K.M."/>
            <person name="Shin Y."/>
            <person name="Jung M."/>
            <person name="Lee S.J."/>
            <person name="Yim H.S."/>
            <person name="Lee J.H."/>
            <person name="Bhattacharya D."/>
            <person name="Yoon H.S."/>
        </authorList>
    </citation>
    <scope>NUCLEOTIDE SEQUENCE [LARGE SCALE GENOMIC DNA]</scope>
    <source>
        <strain evidence="2 3">SKKU-2015</strain>
        <tissue evidence="2">Whole body</tissue>
    </source>
</reference>
<sequence length="246" mass="27018">MTAKVRSRAAASASAQQLRAVKQQLKDLQEKRLSALRLYQDEKTLRQRETSRAEKLATQLSNLQNEQSHVAKPPPQPFKTPESPQLPPIGMLRTDHFSAKVLSTTRAPSSPLISLTWHCMAMADLIPRSPEVFAVLQPTSLSSQNPASPNATALNDSFVSENKRSPPDCIATYANRNHSVANVDQVRSLSEQLAAVPSHPTTATPDPAFTIADLETKLCLSQTTCSELLATIQKQQETIRRLSSSR</sequence>
<keyword evidence="3" id="KW-1185">Reference proteome</keyword>
<dbReference type="EMBL" id="NBIV01000012">
    <property type="protein sequence ID" value="PXF48705.1"/>
    <property type="molecule type" value="Genomic_DNA"/>
</dbReference>
<dbReference type="OrthoDB" id="10553165at2759"/>
<dbReference type="AlphaFoldDB" id="A0A2V3J2U6"/>
<accession>A0A2V3J2U6</accession>
<name>A0A2V3J2U6_9FLOR</name>
<organism evidence="2 3">
    <name type="scientific">Gracilariopsis chorda</name>
    <dbReference type="NCBI Taxonomy" id="448386"/>
    <lineage>
        <taxon>Eukaryota</taxon>
        <taxon>Rhodophyta</taxon>
        <taxon>Florideophyceae</taxon>
        <taxon>Rhodymeniophycidae</taxon>
        <taxon>Gracilariales</taxon>
        <taxon>Gracilariaceae</taxon>
        <taxon>Gracilariopsis</taxon>
    </lineage>
</organism>
<protein>
    <submittedName>
        <fullName evidence="2">Uncharacterized protein</fullName>
    </submittedName>
</protein>
<proteinExistence type="predicted"/>
<evidence type="ECO:0000256" key="1">
    <source>
        <dbReference type="SAM" id="MobiDB-lite"/>
    </source>
</evidence>
<gene>
    <name evidence="2" type="ORF">BWQ96_01557</name>
</gene>
<comment type="caution">
    <text evidence="2">The sequence shown here is derived from an EMBL/GenBank/DDBJ whole genome shotgun (WGS) entry which is preliminary data.</text>
</comment>
<feature type="region of interest" description="Disordered" evidence="1">
    <location>
        <begin position="61"/>
        <end position="82"/>
    </location>
</feature>
<evidence type="ECO:0000313" key="2">
    <source>
        <dbReference type="EMBL" id="PXF48705.1"/>
    </source>
</evidence>